<reference evidence="1" key="1">
    <citation type="submission" date="2013-08" db="EMBL/GenBank/DDBJ databases">
        <title>Gene expansion shapes genome architecture in the human pathogen Lichtheimia corymbifera: an evolutionary genomics analysis in the ancient terrestrial Mucorales (Mucoromycotina).</title>
        <authorList>
            <person name="Schwartze V.U."/>
            <person name="Winter S."/>
            <person name="Shelest E."/>
            <person name="Marcet-Houben M."/>
            <person name="Horn F."/>
            <person name="Wehner S."/>
            <person name="Hoffmann K."/>
            <person name="Riege K."/>
            <person name="Sammeth M."/>
            <person name="Nowrousian M."/>
            <person name="Valiante V."/>
            <person name="Linde J."/>
            <person name="Jacobsen I.D."/>
            <person name="Marz M."/>
            <person name="Brakhage A.A."/>
            <person name="Gabaldon T."/>
            <person name="Bocker S."/>
            <person name="Voigt K."/>
        </authorList>
    </citation>
    <scope>NUCLEOTIDE SEQUENCE [LARGE SCALE GENOMIC DNA]</scope>
    <source>
        <strain evidence="1">FSU 9682</strain>
    </source>
</reference>
<dbReference type="VEuPathDB" id="FungiDB:LCOR_11808.1"/>
<dbReference type="Proteomes" id="UP000027586">
    <property type="component" value="Unassembled WGS sequence"/>
</dbReference>
<name>A0A068SFC5_9FUNG</name>
<keyword evidence="2" id="KW-1185">Reference proteome</keyword>
<evidence type="ECO:0000313" key="1">
    <source>
        <dbReference type="EMBL" id="CDH61033.1"/>
    </source>
</evidence>
<dbReference type="AlphaFoldDB" id="A0A068SFC5"/>
<accession>A0A068SFC5</accession>
<organism evidence="1 2">
    <name type="scientific">Lichtheimia corymbifera JMRC:FSU:9682</name>
    <dbReference type="NCBI Taxonomy" id="1263082"/>
    <lineage>
        <taxon>Eukaryota</taxon>
        <taxon>Fungi</taxon>
        <taxon>Fungi incertae sedis</taxon>
        <taxon>Mucoromycota</taxon>
        <taxon>Mucoromycotina</taxon>
        <taxon>Mucoromycetes</taxon>
        <taxon>Mucorales</taxon>
        <taxon>Lichtheimiaceae</taxon>
        <taxon>Lichtheimia</taxon>
    </lineage>
</organism>
<comment type="caution">
    <text evidence="1">The sequence shown here is derived from an EMBL/GenBank/DDBJ whole genome shotgun (WGS) entry which is preliminary data.</text>
</comment>
<proteinExistence type="predicted"/>
<evidence type="ECO:0000313" key="2">
    <source>
        <dbReference type="Proteomes" id="UP000027586"/>
    </source>
</evidence>
<sequence length="80" mass="9773">MQQQHILHRMNTRLFASIKKWYWEYQKKAVRVLHSLTVRCYYYFYILAVYLVPSLHDDWVIQGPLQGATCLLVQDYSYDR</sequence>
<gene>
    <name evidence="1" type="ORF">LCOR_11808.1</name>
</gene>
<protein>
    <submittedName>
        <fullName evidence="1">Uncharacterized protein</fullName>
    </submittedName>
</protein>
<dbReference type="EMBL" id="CBTN010000123">
    <property type="protein sequence ID" value="CDH61033.1"/>
    <property type="molecule type" value="Genomic_DNA"/>
</dbReference>